<proteinExistence type="predicted"/>
<dbReference type="EnsemblMetazoa" id="ISCW023400-RA">
    <property type="protein sequence ID" value="ISCW023400-PA"/>
    <property type="gene ID" value="ISCW023400"/>
</dbReference>
<reference evidence="2 4" key="1">
    <citation type="submission" date="2008-03" db="EMBL/GenBank/DDBJ databases">
        <title>Annotation of Ixodes scapularis.</title>
        <authorList>
            <consortium name="Ixodes scapularis Genome Project Consortium"/>
            <person name="Caler E."/>
            <person name="Hannick L.I."/>
            <person name="Bidwell S."/>
            <person name="Joardar V."/>
            <person name="Thiagarajan M."/>
            <person name="Amedeo P."/>
            <person name="Galinsky K.J."/>
            <person name="Schobel S."/>
            <person name="Inman J."/>
            <person name="Hostetler J."/>
            <person name="Miller J."/>
            <person name="Hammond M."/>
            <person name="Megy K."/>
            <person name="Lawson D."/>
            <person name="Kodira C."/>
            <person name="Sutton G."/>
            <person name="Meyer J."/>
            <person name="Hill C.A."/>
            <person name="Birren B."/>
            <person name="Nene V."/>
            <person name="Collins F."/>
            <person name="Alarcon-Chaidez F."/>
            <person name="Wikel S."/>
            <person name="Strausberg R."/>
        </authorList>
    </citation>
    <scope>NUCLEOTIDE SEQUENCE [LARGE SCALE GENOMIC DNA]</scope>
    <source>
        <strain evidence="4">Wikel</strain>
        <strain evidence="2">Wikel colony</strain>
    </source>
</reference>
<gene>
    <name evidence="2" type="ORF">IscW_ISCW023400</name>
</gene>
<evidence type="ECO:0000313" key="4">
    <source>
        <dbReference type="Proteomes" id="UP000001555"/>
    </source>
</evidence>
<dbReference type="VEuPathDB" id="VectorBase:ISCI023400"/>
<keyword evidence="4" id="KW-1185">Reference proteome</keyword>
<dbReference type="STRING" id="6945.B7QJ24"/>
<dbReference type="PANTHER" id="PTHR47272:SF1">
    <property type="entry name" value="PIGGYBAC TRANSPOSABLE ELEMENT-DERIVED PROTEIN 3-LIKE"/>
    <property type="match status" value="1"/>
</dbReference>
<dbReference type="EMBL" id="DS949082">
    <property type="protein sequence ID" value="EEC18846.1"/>
    <property type="molecule type" value="Genomic_DNA"/>
</dbReference>
<dbReference type="VEuPathDB" id="VectorBase:ISCP_011127"/>
<feature type="domain" description="PiggyBac transposable element-derived protein" evidence="1">
    <location>
        <begin position="9"/>
        <end position="131"/>
    </location>
</feature>
<dbReference type="InParanoid" id="B7QJ24"/>
<evidence type="ECO:0000259" key="1">
    <source>
        <dbReference type="Pfam" id="PF13843"/>
    </source>
</evidence>
<dbReference type="Pfam" id="PF13843">
    <property type="entry name" value="DDE_Tnp_1_7"/>
    <property type="match status" value="1"/>
</dbReference>
<name>B7QJ24_IXOSC</name>
<dbReference type="AlphaFoldDB" id="B7QJ24"/>
<dbReference type="PaxDb" id="6945-B7QJ24"/>
<accession>B7QJ24</accession>
<dbReference type="VEuPathDB" id="VectorBase:ISCW023400"/>
<reference evidence="3" key="2">
    <citation type="submission" date="2020-05" db="UniProtKB">
        <authorList>
            <consortium name="EnsemblMetazoa"/>
        </authorList>
    </citation>
    <scope>IDENTIFICATION</scope>
    <source>
        <strain evidence="3">wikel</strain>
    </source>
</reference>
<evidence type="ECO:0000313" key="2">
    <source>
        <dbReference type="EMBL" id="EEC18846.1"/>
    </source>
</evidence>
<protein>
    <recommendedName>
        <fullName evidence="1">PiggyBac transposable element-derived protein domain-containing protein</fullName>
    </recommendedName>
</protein>
<dbReference type="OrthoDB" id="6486327at2759"/>
<dbReference type="EMBL" id="ABJB011125226">
    <property type="status" value="NOT_ANNOTATED_CDS"/>
    <property type="molecule type" value="Genomic_DNA"/>
</dbReference>
<dbReference type="InterPro" id="IPR029526">
    <property type="entry name" value="PGBD"/>
</dbReference>
<sequence length="134" mass="15515">MAQDRGEIKFSLHFNDNLSMPPADTLKGRLFKVRQLLESLLQKFEQIPLEQCLCLDEQMIPFEGHSSIKRYLPKKPPKWGYNIFILCDTRSVHSFDVYLEQVPGFPDIGTSGNIVIELAQCVQPQLNYLLFRDN</sequence>
<dbReference type="PANTHER" id="PTHR47272">
    <property type="entry name" value="DDE_TNP_1_7 DOMAIN-CONTAINING PROTEIN"/>
    <property type="match status" value="1"/>
</dbReference>
<dbReference type="HOGENOM" id="CLU_1898564_0_0_1"/>
<evidence type="ECO:0000313" key="3">
    <source>
        <dbReference type="EnsemblMetazoa" id="ISCW023400-PA"/>
    </source>
</evidence>
<dbReference type="Proteomes" id="UP000001555">
    <property type="component" value="Unassembled WGS sequence"/>
</dbReference>
<organism>
    <name type="scientific">Ixodes scapularis</name>
    <name type="common">Black-legged tick</name>
    <name type="synonym">Deer tick</name>
    <dbReference type="NCBI Taxonomy" id="6945"/>
    <lineage>
        <taxon>Eukaryota</taxon>
        <taxon>Metazoa</taxon>
        <taxon>Ecdysozoa</taxon>
        <taxon>Arthropoda</taxon>
        <taxon>Chelicerata</taxon>
        <taxon>Arachnida</taxon>
        <taxon>Acari</taxon>
        <taxon>Parasitiformes</taxon>
        <taxon>Ixodida</taxon>
        <taxon>Ixodoidea</taxon>
        <taxon>Ixodidae</taxon>
        <taxon>Ixodinae</taxon>
        <taxon>Ixodes</taxon>
    </lineage>
</organism>